<comment type="caution">
    <text evidence="1">The sequence shown here is derived from an EMBL/GenBank/DDBJ whole genome shotgun (WGS) entry which is preliminary data.</text>
</comment>
<reference evidence="1 2" key="1">
    <citation type="journal article" date="2019" name="Sci. Data">
        <title>Hybrid genome assembly and annotation of Danionella translucida.</title>
        <authorList>
            <person name="Kadobianskyi M."/>
            <person name="Schulze L."/>
            <person name="Schuelke M."/>
            <person name="Judkewitz B."/>
        </authorList>
    </citation>
    <scope>NUCLEOTIDE SEQUENCE [LARGE SCALE GENOMIC DNA]</scope>
    <source>
        <strain evidence="1 2">Bolton</strain>
    </source>
</reference>
<sequence>MREQRNCAGGQGWGGSRLYLQQRHLATGDFDGNLSVWNLEAPESPVYSVKAHKEIINAMDGVGGLGIGDGAPEIVSGSRDGNLILIWTVKVWDTRQKDTPVVNMEPLEGETKRDCWTVAFGHAFNEHDRCVCAG</sequence>
<dbReference type="Proteomes" id="UP000316079">
    <property type="component" value="Unassembled WGS sequence"/>
</dbReference>
<proteinExistence type="predicted"/>
<dbReference type="InterPro" id="IPR015943">
    <property type="entry name" value="WD40/YVTN_repeat-like_dom_sf"/>
</dbReference>
<dbReference type="AlphaFoldDB" id="A0A553RMQ3"/>
<dbReference type="OrthoDB" id="10248252at2759"/>
<keyword evidence="2" id="KW-1185">Reference proteome</keyword>
<dbReference type="SUPFAM" id="SSF50978">
    <property type="entry name" value="WD40 repeat-like"/>
    <property type="match status" value="1"/>
</dbReference>
<accession>A0A553RMQ3</accession>
<dbReference type="EMBL" id="SRMA01007939">
    <property type="protein sequence ID" value="TRZ03452.1"/>
    <property type="molecule type" value="Genomic_DNA"/>
</dbReference>
<organism evidence="1 2">
    <name type="scientific">Danionella cerebrum</name>
    <dbReference type="NCBI Taxonomy" id="2873325"/>
    <lineage>
        <taxon>Eukaryota</taxon>
        <taxon>Metazoa</taxon>
        <taxon>Chordata</taxon>
        <taxon>Craniata</taxon>
        <taxon>Vertebrata</taxon>
        <taxon>Euteleostomi</taxon>
        <taxon>Actinopterygii</taxon>
        <taxon>Neopterygii</taxon>
        <taxon>Teleostei</taxon>
        <taxon>Ostariophysi</taxon>
        <taxon>Cypriniformes</taxon>
        <taxon>Danionidae</taxon>
        <taxon>Danioninae</taxon>
        <taxon>Danionella</taxon>
    </lineage>
</organism>
<dbReference type="InterPro" id="IPR036322">
    <property type="entry name" value="WD40_repeat_dom_sf"/>
</dbReference>
<name>A0A553RMQ3_9TELE</name>
<feature type="non-terminal residue" evidence="1">
    <location>
        <position position="134"/>
    </location>
</feature>
<dbReference type="STRING" id="623744.A0A553RMQ3"/>
<gene>
    <name evidence="1" type="ORF">DNTS_026920</name>
</gene>
<dbReference type="Gene3D" id="2.130.10.10">
    <property type="entry name" value="YVTN repeat-like/Quinoprotein amine dehydrogenase"/>
    <property type="match status" value="1"/>
</dbReference>
<evidence type="ECO:0000313" key="1">
    <source>
        <dbReference type="EMBL" id="TRZ03452.1"/>
    </source>
</evidence>
<evidence type="ECO:0000313" key="2">
    <source>
        <dbReference type="Proteomes" id="UP000316079"/>
    </source>
</evidence>
<protein>
    <recommendedName>
        <fullName evidence="3">WD repeat-containing protein 92</fullName>
    </recommendedName>
</protein>
<evidence type="ECO:0008006" key="3">
    <source>
        <dbReference type="Google" id="ProtNLM"/>
    </source>
</evidence>